<name>A0A317JSJ0_9ACTN</name>
<gene>
    <name evidence="3" type="ORF">DLJ46_29485</name>
</gene>
<dbReference type="Gene3D" id="3.30.530.20">
    <property type="match status" value="1"/>
</dbReference>
<dbReference type="SUPFAM" id="SSF55961">
    <property type="entry name" value="Bet v1-like"/>
    <property type="match status" value="1"/>
</dbReference>
<comment type="similarity">
    <text evidence="1">Belongs to the AHA1 family.</text>
</comment>
<keyword evidence="4" id="KW-1185">Reference proteome</keyword>
<reference evidence="4" key="1">
    <citation type="submission" date="2018-05" db="EMBL/GenBank/DDBJ databases">
        <title>Micromonospora globispora sp. nov. and Micromonospora rugosa sp. nov., isolated from marine sediment.</title>
        <authorList>
            <person name="Carro L."/>
            <person name="Aysel V."/>
            <person name="Cetin D."/>
            <person name="Igual J.M."/>
            <person name="Klenk H.-P."/>
            <person name="Trujillo M.E."/>
            <person name="Sahin N."/>
        </authorList>
    </citation>
    <scope>NUCLEOTIDE SEQUENCE [LARGE SCALE GENOMIC DNA]</scope>
    <source>
        <strain evidence="4">S2904</strain>
    </source>
</reference>
<dbReference type="AlphaFoldDB" id="A0A317JSJ0"/>
<dbReference type="Pfam" id="PF08327">
    <property type="entry name" value="AHSA1"/>
    <property type="match status" value="1"/>
</dbReference>
<dbReference type="EMBL" id="QGSV01000392">
    <property type="protein sequence ID" value="PWU43786.1"/>
    <property type="molecule type" value="Genomic_DNA"/>
</dbReference>
<evidence type="ECO:0000313" key="4">
    <source>
        <dbReference type="Proteomes" id="UP000245683"/>
    </source>
</evidence>
<dbReference type="InterPro" id="IPR013538">
    <property type="entry name" value="ASHA1/2-like_C"/>
</dbReference>
<evidence type="ECO:0000259" key="2">
    <source>
        <dbReference type="Pfam" id="PF08327"/>
    </source>
</evidence>
<sequence length="152" mass="17133">MMTSDRIEQEIVIDAPVERVWSVLTDPGYVGKWFGQGEPIPIDLRPGGFMHLDHGQYGIFPCRIEKVDPPHVLTYRWASAYPNEEANDSNSTLVEFTLTPDGEATRLRVVESGFAALTIPAEREETAGYESHTKGWPEVLGNLRRYAEQRDA</sequence>
<dbReference type="CDD" id="cd08898">
    <property type="entry name" value="SRPBCC_CalC_Aha1-like_5"/>
    <property type="match status" value="1"/>
</dbReference>
<accession>A0A317JSJ0</accession>
<comment type="caution">
    <text evidence="3">The sequence shown here is derived from an EMBL/GenBank/DDBJ whole genome shotgun (WGS) entry which is preliminary data.</text>
</comment>
<evidence type="ECO:0000313" key="3">
    <source>
        <dbReference type="EMBL" id="PWU43786.1"/>
    </source>
</evidence>
<protein>
    <submittedName>
        <fullName evidence="3">Polyketide cyclase</fullName>
    </submittedName>
</protein>
<dbReference type="OrthoDB" id="9803476at2"/>
<proteinExistence type="inferred from homology"/>
<dbReference type="Proteomes" id="UP000245683">
    <property type="component" value="Unassembled WGS sequence"/>
</dbReference>
<organism evidence="3 4">
    <name type="scientific">Micromonospora globispora</name>
    <dbReference type="NCBI Taxonomy" id="1450148"/>
    <lineage>
        <taxon>Bacteria</taxon>
        <taxon>Bacillati</taxon>
        <taxon>Actinomycetota</taxon>
        <taxon>Actinomycetes</taxon>
        <taxon>Micromonosporales</taxon>
        <taxon>Micromonosporaceae</taxon>
        <taxon>Micromonospora</taxon>
    </lineage>
</organism>
<dbReference type="InterPro" id="IPR023393">
    <property type="entry name" value="START-like_dom_sf"/>
</dbReference>
<feature type="domain" description="Activator of Hsp90 ATPase homologue 1/2-like C-terminal" evidence="2">
    <location>
        <begin position="14"/>
        <end position="148"/>
    </location>
</feature>
<evidence type="ECO:0000256" key="1">
    <source>
        <dbReference type="ARBA" id="ARBA00006817"/>
    </source>
</evidence>